<dbReference type="Gene3D" id="2.60.120.970">
    <property type="match status" value="1"/>
</dbReference>
<dbReference type="GO" id="GO:0005160">
    <property type="term" value="F:transforming growth factor beta receptor binding"/>
    <property type="evidence" value="ECO:0007669"/>
    <property type="project" value="InterPro"/>
</dbReference>
<dbReference type="PRINTS" id="PR01427">
    <property type="entry name" value="TGFBETA4"/>
</dbReference>
<evidence type="ECO:0000256" key="3">
    <source>
        <dbReference type="ARBA" id="ARBA00022525"/>
    </source>
</evidence>
<keyword evidence="7" id="KW-0732">Signal</keyword>
<dbReference type="GO" id="GO:0009948">
    <property type="term" value="P:anterior/posterior axis specification"/>
    <property type="evidence" value="ECO:0007669"/>
    <property type="project" value="TreeGrafter"/>
</dbReference>
<dbReference type="Pfam" id="PF00688">
    <property type="entry name" value="TGFb_propeptide"/>
    <property type="match status" value="1"/>
</dbReference>
<gene>
    <name evidence="10" type="primary">lft2</name>
</gene>
<evidence type="ECO:0000256" key="1">
    <source>
        <dbReference type="ARBA" id="ARBA00004613"/>
    </source>
</evidence>
<dbReference type="InterPro" id="IPR003942">
    <property type="entry name" value="LRDF"/>
</dbReference>
<keyword evidence="5" id="KW-1015">Disulfide bond</keyword>
<organism evidence="9 10">
    <name type="scientific">Ictalurus punctatus</name>
    <name type="common">Channel catfish</name>
    <name type="synonym">Silurus punctatus</name>
    <dbReference type="NCBI Taxonomy" id="7998"/>
    <lineage>
        <taxon>Eukaryota</taxon>
        <taxon>Metazoa</taxon>
        <taxon>Chordata</taxon>
        <taxon>Craniata</taxon>
        <taxon>Vertebrata</taxon>
        <taxon>Euteleostomi</taxon>
        <taxon>Actinopterygii</taxon>
        <taxon>Neopterygii</taxon>
        <taxon>Teleostei</taxon>
        <taxon>Ostariophysi</taxon>
        <taxon>Siluriformes</taxon>
        <taxon>Ictaluridae</taxon>
        <taxon>Ictalurus</taxon>
    </lineage>
</organism>
<keyword evidence="3" id="KW-0964">Secreted</keyword>
<dbReference type="SMART" id="SM00204">
    <property type="entry name" value="TGFB"/>
    <property type="match status" value="1"/>
</dbReference>
<evidence type="ECO:0000313" key="9">
    <source>
        <dbReference type="Proteomes" id="UP000221080"/>
    </source>
</evidence>
<dbReference type="CTD" id="30146"/>
<comment type="subcellular location">
    <subcellularLocation>
        <location evidence="1">Secreted</location>
    </subcellularLocation>
</comment>
<dbReference type="PROSITE" id="PS00250">
    <property type="entry name" value="TGF_BETA_1"/>
    <property type="match status" value="1"/>
</dbReference>
<dbReference type="PANTHER" id="PTHR11848:SF226">
    <property type="entry name" value="LEFT-RIGHT DETERMINATION FACTOR"/>
    <property type="match status" value="1"/>
</dbReference>
<name>A0A2D0RKR3_ICTPU</name>
<comment type="similarity">
    <text evidence="2 6">Belongs to the TGF-beta family.</text>
</comment>
<dbReference type="InterPro" id="IPR001111">
    <property type="entry name" value="TGF-b_propeptide"/>
</dbReference>
<dbReference type="STRING" id="7998.ENSIPUP00000003347"/>
<dbReference type="GO" id="GO:0008083">
    <property type="term" value="F:growth factor activity"/>
    <property type="evidence" value="ECO:0007669"/>
    <property type="project" value="UniProtKB-KW"/>
</dbReference>
<dbReference type="PANTHER" id="PTHR11848">
    <property type="entry name" value="TGF-BETA FAMILY"/>
    <property type="match status" value="1"/>
</dbReference>
<feature type="signal peptide" evidence="7">
    <location>
        <begin position="1"/>
        <end position="19"/>
    </location>
</feature>
<keyword evidence="4 6" id="KW-0339">Growth factor</keyword>
<dbReference type="GO" id="GO:0005615">
    <property type="term" value="C:extracellular space"/>
    <property type="evidence" value="ECO:0007669"/>
    <property type="project" value="TreeGrafter"/>
</dbReference>
<evidence type="ECO:0000256" key="6">
    <source>
        <dbReference type="RuleBase" id="RU000354"/>
    </source>
</evidence>
<evidence type="ECO:0000256" key="4">
    <source>
        <dbReference type="ARBA" id="ARBA00023030"/>
    </source>
</evidence>
<protein>
    <submittedName>
        <fullName evidence="10">Lefty2</fullName>
    </submittedName>
</protein>
<dbReference type="InterPro" id="IPR001839">
    <property type="entry name" value="TGF-b_C"/>
</dbReference>
<feature type="domain" description="TGF-beta family profile" evidence="8">
    <location>
        <begin position="254"/>
        <end position="350"/>
    </location>
</feature>
<dbReference type="AlphaFoldDB" id="A0A2D0RKR3"/>
<dbReference type="KEGG" id="ipu:108269656"/>
<dbReference type="FunFam" id="2.10.90.10:FF:000047">
    <property type="entry name" value="Left-right determination factor"/>
    <property type="match status" value="1"/>
</dbReference>
<dbReference type="Proteomes" id="UP000221080">
    <property type="component" value="Chromosome 9"/>
</dbReference>
<sequence length="357" mass="40780">MALLIHLLLCATLISLAQTYSTEDMKKAILQKVGLTELPSIQKRDLENLVVPNHIKNKYLSMLKLHHARRRRSLPSLAGILRRIHGNIDITGEMKYSEMTRQHLVFDMESRLKENSEVAMAELKLYQTAPRKLPGTEKKKHRPVHHARVSIYWLCNESNHTSLVDSRLVPVNEVGWRSFDVTQAVHYWSKSLTKSPLHLEVRIEGERPGNYAAVMAKRVRFTMQNTPNNLDKTAGTPELILYTLNLEEYGSLGDCRRGANNQACCREEHYINFREVTWAQYWILEPAGYQAFRCAGGCKQPKRNYGYGPRSCSVVESAPLPVMYLVKKGDYTQIEVAEFPNMIVEKCGCSMDKISTA</sequence>
<dbReference type="Pfam" id="PF00019">
    <property type="entry name" value="TGF_beta"/>
    <property type="match status" value="1"/>
</dbReference>
<dbReference type="CDD" id="cd13758">
    <property type="entry name" value="TGF_beta_LEFTY1_2"/>
    <property type="match status" value="1"/>
</dbReference>
<dbReference type="InterPro" id="IPR029034">
    <property type="entry name" value="Cystine-knot_cytokine"/>
</dbReference>
<evidence type="ECO:0000256" key="5">
    <source>
        <dbReference type="ARBA" id="ARBA00023157"/>
    </source>
</evidence>
<evidence type="ECO:0000259" key="8">
    <source>
        <dbReference type="PROSITE" id="PS51362"/>
    </source>
</evidence>
<keyword evidence="9" id="KW-1185">Reference proteome</keyword>
<evidence type="ECO:0000256" key="7">
    <source>
        <dbReference type="SAM" id="SignalP"/>
    </source>
</evidence>
<dbReference type="RefSeq" id="XP_017331107.1">
    <property type="nucleotide sequence ID" value="XM_017475618.3"/>
</dbReference>
<dbReference type="PIRSF" id="PIRSF037402">
    <property type="entry name" value="TGFb4"/>
    <property type="match status" value="1"/>
</dbReference>
<dbReference type="FunFam" id="2.60.120.970:FF:000024">
    <property type="entry name" value="Left-right determination factor"/>
    <property type="match status" value="1"/>
</dbReference>
<proteinExistence type="inferred from homology"/>
<dbReference type="InterPro" id="IPR017948">
    <property type="entry name" value="TGFb_CS"/>
</dbReference>
<feature type="chain" id="PRO_5012858729" evidence="7">
    <location>
        <begin position="20"/>
        <end position="357"/>
    </location>
</feature>
<dbReference type="InterPro" id="IPR015615">
    <property type="entry name" value="TGF-beta-rel"/>
</dbReference>
<dbReference type="OrthoDB" id="10019514at2759"/>
<reference evidence="9" key="1">
    <citation type="journal article" date="2016" name="Nat. Commun.">
        <title>The channel catfish genome sequence provides insights into the evolution of scale formation in teleosts.</title>
        <authorList>
            <person name="Liu Z."/>
            <person name="Liu S."/>
            <person name="Yao J."/>
            <person name="Bao L."/>
            <person name="Zhang J."/>
            <person name="Li Y."/>
            <person name="Jiang C."/>
            <person name="Sun L."/>
            <person name="Wang R."/>
            <person name="Zhang Y."/>
            <person name="Zhou T."/>
            <person name="Zeng Q."/>
            <person name="Fu Q."/>
            <person name="Gao S."/>
            <person name="Li N."/>
            <person name="Koren S."/>
            <person name="Jiang Y."/>
            <person name="Zimin A."/>
            <person name="Xu P."/>
            <person name="Phillippy A.M."/>
            <person name="Geng X."/>
            <person name="Song L."/>
            <person name="Sun F."/>
            <person name="Li C."/>
            <person name="Wang X."/>
            <person name="Chen A."/>
            <person name="Jin Y."/>
            <person name="Yuan Z."/>
            <person name="Yang Y."/>
            <person name="Tan S."/>
            <person name="Peatman E."/>
            <person name="Lu J."/>
            <person name="Qin Z."/>
            <person name="Dunham R."/>
            <person name="Li Z."/>
            <person name="Sonstegard T."/>
            <person name="Feng J."/>
            <person name="Danzmann R.G."/>
            <person name="Schroeder S."/>
            <person name="Scheffler B."/>
            <person name="Duke M.V."/>
            <person name="Ballard L."/>
            <person name="Kucuktas H."/>
            <person name="Kaltenboeck L."/>
            <person name="Liu H."/>
            <person name="Armbruster J."/>
            <person name="Xie Y."/>
            <person name="Kirby M.L."/>
            <person name="Tian Y."/>
            <person name="Flanagan M.E."/>
            <person name="Mu W."/>
            <person name="Waldbieser G.C."/>
        </authorList>
    </citation>
    <scope>NUCLEOTIDE SEQUENCE [LARGE SCALE GENOMIC DNA]</scope>
    <source>
        <strain evidence="9">SDA103</strain>
    </source>
</reference>
<evidence type="ECO:0000256" key="2">
    <source>
        <dbReference type="ARBA" id="ARBA00006656"/>
    </source>
</evidence>
<dbReference type="PROSITE" id="PS51362">
    <property type="entry name" value="TGF_BETA_2"/>
    <property type="match status" value="1"/>
</dbReference>
<dbReference type="Gene3D" id="2.10.90.10">
    <property type="entry name" value="Cystine-knot cytokines"/>
    <property type="match status" value="1"/>
</dbReference>
<reference evidence="10" key="2">
    <citation type="submission" date="2025-08" db="UniProtKB">
        <authorList>
            <consortium name="RefSeq"/>
        </authorList>
    </citation>
    <scope>IDENTIFICATION</scope>
    <source>
        <tissue evidence="10">Blood</tissue>
    </source>
</reference>
<evidence type="ECO:0000313" key="10">
    <source>
        <dbReference type="RefSeq" id="XP_017331107.1"/>
    </source>
</evidence>
<accession>A0A2D0RKR3</accession>
<dbReference type="SUPFAM" id="SSF57501">
    <property type="entry name" value="Cystine-knot cytokines"/>
    <property type="match status" value="1"/>
</dbReference>
<dbReference type="GO" id="GO:0005125">
    <property type="term" value="F:cytokine activity"/>
    <property type="evidence" value="ECO:0007669"/>
    <property type="project" value="TreeGrafter"/>
</dbReference>
<dbReference type="GeneID" id="108269656"/>